<proteinExistence type="predicted"/>
<evidence type="ECO:0000313" key="2">
    <source>
        <dbReference type="EMBL" id="MBO2454805.1"/>
    </source>
</evidence>
<protein>
    <submittedName>
        <fullName evidence="2">Uncharacterized protein</fullName>
    </submittedName>
</protein>
<gene>
    <name evidence="2" type="ORF">J4573_47495</name>
</gene>
<sequence>MQLYNEPITTVGTTPSGVPETLTWRGGRMHVRSVREVWQAPGEVRLYRVDVTDREGRLGIAEIAQDGLSGPWRLRHLWL</sequence>
<dbReference type="RefSeq" id="WP_208263032.1">
    <property type="nucleotide sequence ID" value="NZ_JAGEOJ010000029.1"/>
</dbReference>
<evidence type="ECO:0000313" key="3">
    <source>
        <dbReference type="Proteomes" id="UP000669179"/>
    </source>
</evidence>
<organism evidence="2 3">
    <name type="scientific">Actinomadura barringtoniae</name>
    <dbReference type="NCBI Taxonomy" id="1427535"/>
    <lineage>
        <taxon>Bacteria</taxon>
        <taxon>Bacillati</taxon>
        <taxon>Actinomycetota</taxon>
        <taxon>Actinomycetes</taxon>
        <taxon>Streptosporangiales</taxon>
        <taxon>Thermomonosporaceae</taxon>
        <taxon>Actinomadura</taxon>
    </lineage>
</organism>
<comment type="caution">
    <text evidence="2">The sequence shown here is derived from an EMBL/GenBank/DDBJ whole genome shotgun (WGS) entry which is preliminary data.</text>
</comment>
<reference evidence="2" key="1">
    <citation type="submission" date="2021-03" db="EMBL/GenBank/DDBJ databases">
        <authorList>
            <person name="Kanchanasin P."/>
            <person name="Saeng-In P."/>
            <person name="Phongsopitanun W."/>
            <person name="Yuki M."/>
            <person name="Kudo T."/>
            <person name="Ohkuma M."/>
            <person name="Tanasupawat S."/>
        </authorList>
    </citation>
    <scope>NUCLEOTIDE SEQUENCE</scope>
    <source>
        <strain evidence="2">GKU 128</strain>
    </source>
</reference>
<feature type="compositionally biased region" description="Polar residues" evidence="1">
    <location>
        <begin position="7"/>
        <end position="16"/>
    </location>
</feature>
<dbReference type="Proteomes" id="UP000669179">
    <property type="component" value="Unassembled WGS sequence"/>
</dbReference>
<accession>A0A939PM29</accession>
<dbReference type="EMBL" id="JAGEOJ010000029">
    <property type="protein sequence ID" value="MBO2454805.1"/>
    <property type="molecule type" value="Genomic_DNA"/>
</dbReference>
<evidence type="ECO:0000256" key="1">
    <source>
        <dbReference type="SAM" id="MobiDB-lite"/>
    </source>
</evidence>
<keyword evidence="3" id="KW-1185">Reference proteome</keyword>
<name>A0A939PM29_9ACTN</name>
<feature type="region of interest" description="Disordered" evidence="1">
    <location>
        <begin position="1"/>
        <end position="21"/>
    </location>
</feature>
<dbReference type="AlphaFoldDB" id="A0A939PM29"/>